<feature type="compositionally biased region" description="Basic and acidic residues" evidence="5">
    <location>
        <begin position="513"/>
        <end position="537"/>
    </location>
</feature>
<feature type="compositionally biased region" description="Low complexity" evidence="5">
    <location>
        <begin position="499"/>
        <end position="512"/>
    </location>
</feature>
<dbReference type="InterPro" id="IPR016982">
    <property type="entry name" value="Mms48"/>
</dbReference>
<gene>
    <name evidence="8" type="ORF">KL771_08910</name>
</gene>
<dbReference type="AlphaFoldDB" id="A0A947D4S9"/>
<dbReference type="GO" id="GO:0016020">
    <property type="term" value="C:membrane"/>
    <property type="evidence" value="ECO:0007669"/>
    <property type="project" value="UniProtKB-SubCell"/>
</dbReference>
<evidence type="ECO:0000256" key="3">
    <source>
        <dbReference type="ARBA" id="ARBA00022989"/>
    </source>
</evidence>
<keyword evidence="2 6" id="KW-0812">Transmembrane</keyword>
<feature type="compositionally biased region" description="Low complexity" evidence="5">
    <location>
        <begin position="622"/>
        <end position="633"/>
    </location>
</feature>
<keyword evidence="4 6" id="KW-0472">Membrane</keyword>
<dbReference type="PIRSF" id="PIRSF031802">
    <property type="entry name" value="UCP031802"/>
    <property type="match status" value="1"/>
</dbReference>
<dbReference type="Proteomes" id="UP000766595">
    <property type="component" value="Unassembled WGS sequence"/>
</dbReference>
<dbReference type="Pfam" id="PF07219">
    <property type="entry name" value="HemY_N"/>
    <property type="match status" value="1"/>
</dbReference>
<evidence type="ECO:0000313" key="8">
    <source>
        <dbReference type="EMBL" id="MBT9289571.1"/>
    </source>
</evidence>
<dbReference type="EMBL" id="JAHHZF010000004">
    <property type="protein sequence ID" value="MBT9289571.1"/>
    <property type="molecule type" value="Genomic_DNA"/>
</dbReference>
<feature type="region of interest" description="Disordered" evidence="5">
    <location>
        <begin position="432"/>
        <end position="643"/>
    </location>
</feature>
<feature type="compositionally biased region" description="Acidic residues" evidence="5">
    <location>
        <begin position="435"/>
        <end position="444"/>
    </location>
</feature>
<keyword evidence="3 6" id="KW-1133">Transmembrane helix</keyword>
<accession>A0A947D4S9</accession>
<feature type="compositionally biased region" description="Pro residues" evidence="5">
    <location>
        <begin position="489"/>
        <end position="498"/>
    </location>
</feature>
<evidence type="ECO:0000256" key="2">
    <source>
        <dbReference type="ARBA" id="ARBA00022692"/>
    </source>
</evidence>
<dbReference type="InterPro" id="IPR011990">
    <property type="entry name" value="TPR-like_helical_dom_sf"/>
</dbReference>
<feature type="domain" description="HemY N-terminal" evidence="7">
    <location>
        <begin position="26"/>
        <end position="132"/>
    </location>
</feature>
<name>A0A947D4S9_9HYPH</name>
<feature type="compositionally biased region" description="Low complexity" evidence="5">
    <location>
        <begin position="541"/>
        <end position="555"/>
    </location>
</feature>
<evidence type="ECO:0000256" key="1">
    <source>
        <dbReference type="ARBA" id="ARBA00004370"/>
    </source>
</evidence>
<evidence type="ECO:0000256" key="5">
    <source>
        <dbReference type="SAM" id="MobiDB-lite"/>
    </source>
</evidence>
<organism evidence="8 9">
    <name type="scientific">Prosthecodimorpha staleyi</name>
    <dbReference type="NCBI Taxonomy" id="2840188"/>
    <lineage>
        <taxon>Bacteria</taxon>
        <taxon>Pseudomonadati</taxon>
        <taxon>Pseudomonadota</taxon>
        <taxon>Alphaproteobacteria</taxon>
        <taxon>Hyphomicrobiales</taxon>
        <taxon>Ancalomicrobiaceae</taxon>
        <taxon>Prosthecodimorpha</taxon>
    </lineage>
</organism>
<evidence type="ECO:0000259" key="7">
    <source>
        <dbReference type="Pfam" id="PF07219"/>
    </source>
</evidence>
<comment type="subcellular location">
    <subcellularLocation>
        <location evidence="1">Membrane</location>
    </subcellularLocation>
</comment>
<evidence type="ECO:0000256" key="6">
    <source>
        <dbReference type="SAM" id="Phobius"/>
    </source>
</evidence>
<feature type="transmembrane region" description="Helical" evidence="6">
    <location>
        <begin position="41"/>
        <end position="62"/>
    </location>
</feature>
<reference evidence="8 9" key="1">
    <citation type="submission" date="2021-06" db="EMBL/GenBank/DDBJ databases">
        <authorList>
            <person name="Grouzdev D.S."/>
            <person name="Koziaeva V."/>
        </authorList>
    </citation>
    <scope>NUCLEOTIDE SEQUENCE [LARGE SCALE GENOMIC DNA]</scope>
    <source>
        <strain evidence="8 9">22</strain>
    </source>
</reference>
<feature type="compositionally biased region" description="Basic and acidic residues" evidence="5">
    <location>
        <begin position="573"/>
        <end position="604"/>
    </location>
</feature>
<sequence length="643" mass="68247">MIRVLVFLAALLALAFGFSWLADHPGELTLVWQGVEMKTSTMVVAIAIVAFTAAVLAVFALLRGLVRTPGAVGSFFTRRKRERGWRALSQGMIAVGAGDPSTAGRLAQEARRVLGAEPLALLLEAQAAQLSGDRAAAHEAFERMLEDPETRLLGLRGLYVEAGRYNDATAARHFAEEANTLAPRVGWAGQALLEFQSQDRDWDGALATLDRNARHKIVDKPRAKRLRAVVLTARALEIEMGEPDLARNFAMEAHGLAPELVPAAVVAARLMARAGDIKRAARVIETTWRQEPHPDLADAYAHLRPGDSAQDRLARIKDLIRVRAHHTECAFALARAELEARNVSAARAALKPVMQPAPTRRACLIMAEIEEAEHGASGKVRGWRARAARAPRDPSWIADGFVAERWAPVSPVTGRLDAFEWKVPADLLGGPVTDPFDEADDSGDETASLLSVEQARPEPARPAPMPTAAEAEPEKAPPATEPSRAELLPPDPGRPAPSSPSASAATPPSAAPAREKAKSGAPERKSEPALIEAKPEPAKPTGPTASAGTSAAEPAKPTVVASDKVVILPKASGETRSEPPRGETVKPEAPKADVPKPEAARAEAAKSAASYVFAPPPDDPGPDAGAADGAEAGEPGRRFRLFS</sequence>
<protein>
    <submittedName>
        <fullName evidence="8">Heme biosynthesis protein HemY</fullName>
    </submittedName>
</protein>
<dbReference type="RefSeq" id="WP_261968201.1">
    <property type="nucleotide sequence ID" value="NZ_JAHHZF010000004.1"/>
</dbReference>
<evidence type="ECO:0000313" key="9">
    <source>
        <dbReference type="Proteomes" id="UP000766595"/>
    </source>
</evidence>
<dbReference type="InterPro" id="IPR010817">
    <property type="entry name" value="HemY_N"/>
</dbReference>
<comment type="caution">
    <text evidence="8">The sequence shown here is derived from an EMBL/GenBank/DDBJ whole genome shotgun (WGS) entry which is preliminary data.</text>
</comment>
<proteinExistence type="predicted"/>
<dbReference type="Gene3D" id="1.25.40.10">
    <property type="entry name" value="Tetratricopeptide repeat domain"/>
    <property type="match status" value="1"/>
</dbReference>
<keyword evidence="9" id="KW-1185">Reference proteome</keyword>
<evidence type="ECO:0000256" key="4">
    <source>
        <dbReference type="ARBA" id="ARBA00023136"/>
    </source>
</evidence>